<dbReference type="Gene3D" id="3.40.50.1470">
    <property type="entry name" value="Peptidyl-tRNA hydrolase"/>
    <property type="match status" value="1"/>
</dbReference>
<dbReference type="PROSITE" id="PS01195">
    <property type="entry name" value="PEPT_TRNA_HYDROL_1"/>
    <property type="match status" value="1"/>
</dbReference>
<name>H6L317_SAPGL</name>
<evidence type="ECO:0000256" key="3">
    <source>
        <dbReference type="ARBA" id="ARBA00022801"/>
    </source>
</evidence>
<comment type="similarity">
    <text evidence="5 7 9">Belongs to the PTH family.</text>
</comment>
<keyword evidence="4 7" id="KW-0694">RNA-binding</keyword>
<dbReference type="GO" id="GO:0006515">
    <property type="term" value="P:protein quality control for misfolded or incompletely synthesized proteins"/>
    <property type="evidence" value="ECO:0007669"/>
    <property type="project" value="UniProtKB-UniRule"/>
</dbReference>
<comment type="function">
    <text evidence="7">Catalyzes the release of premature peptidyl moieties from peptidyl-tRNA molecules trapped in stalled 50S ribosomal subunits, and thus maintains levels of free tRNAs and 50S ribosomes.</text>
</comment>
<dbReference type="CDD" id="cd00462">
    <property type="entry name" value="PTH"/>
    <property type="match status" value="1"/>
</dbReference>
<evidence type="ECO:0000256" key="1">
    <source>
        <dbReference type="ARBA" id="ARBA00013260"/>
    </source>
</evidence>
<dbReference type="InterPro" id="IPR036416">
    <property type="entry name" value="Pept_tRNA_hydro_sf"/>
</dbReference>
<sequence>MIAWIKQLFAGPASSKSIDPMKYLIVGLGNIGAEYTETRHNIGFKVADALAQSLEAKFETKRYGDLAQGKYKGRKLLILKPSTYMNLSGKALMYWMKKENIGLENVLVLVDDLNINFGTIRLRGKGGAGGHNGLKSIEEELGHNNYPRLRIGIGNNYPKGRQVEFVLGKWSPQEIELLPKIIRHCQGACKSYSFLGLANSMNLSNKKLFAPPTSQTEVDKDDLPEV</sequence>
<comment type="subcellular location">
    <subcellularLocation>
        <location evidence="7">Cytoplasm</location>
    </subcellularLocation>
</comment>
<evidence type="ECO:0000256" key="7">
    <source>
        <dbReference type="HAMAP-Rule" id="MF_00083"/>
    </source>
</evidence>
<feature type="active site" description="Proton acceptor" evidence="7">
    <location>
        <position position="40"/>
    </location>
</feature>
<dbReference type="GO" id="GO:0004045">
    <property type="term" value="F:peptidyl-tRNA hydrolase activity"/>
    <property type="evidence" value="ECO:0007669"/>
    <property type="project" value="UniProtKB-UniRule"/>
</dbReference>
<evidence type="ECO:0000313" key="11">
    <source>
        <dbReference type="Proteomes" id="UP000007519"/>
    </source>
</evidence>
<feature type="binding site" evidence="7">
    <location>
        <position position="84"/>
    </location>
    <ligand>
        <name>tRNA</name>
        <dbReference type="ChEBI" id="CHEBI:17843"/>
    </ligand>
</feature>
<keyword evidence="3 7" id="KW-0378">Hydrolase</keyword>
<dbReference type="STRING" id="984262.SGRA_1009"/>
<proteinExistence type="inferred from homology"/>
<dbReference type="GO" id="GO:0000049">
    <property type="term" value="F:tRNA binding"/>
    <property type="evidence" value="ECO:0007669"/>
    <property type="project" value="UniProtKB-UniRule"/>
</dbReference>
<evidence type="ECO:0000256" key="2">
    <source>
        <dbReference type="ARBA" id="ARBA00022555"/>
    </source>
</evidence>
<evidence type="ECO:0000256" key="8">
    <source>
        <dbReference type="RuleBase" id="RU000673"/>
    </source>
</evidence>
<evidence type="ECO:0000256" key="5">
    <source>
        <dbReference type="ARBA" id="ARBA00038063"/>
    </source>
</evidence>
<dbReference type="HOGENOM" id="CLU_062456_4_1_10"/>
<dbReference type="AlphaFoldDB" id="H6L317"/>
<keyword evidence="2 7" id="KW-0820">tRNA-binding</keyword>
<dbReference type="HAMAP" id="MF_00083">
    <property type="entry name" value="Pept_tRNA_hydro_bact"/>
    <property type="match status" value="1"/>
</dbReference>
<keyword evidence="7" id="KW-0963">Cytoplasm</keyword>
<dbReference type="EC" id="3.1.1.29" evidence="1 7"/>
<organism evidence="10 11">
    <name type="scientific">Saprospira grandis (strain Lewin)</name>
    <dbReference type="NCBI Taxonomy" id="984262"/>
    <lineage>
        <taxon>Bacteria</taxon>
        <taxon>Pseudomonadati</taxon>
        <taxon>Bacteroidota</taxon>
        <taxon>Saprospiria</taxon>
        <taxon>Saprospirales</taxon>
        <taxon>Saprospiraceae</taxon>
        <taxon>Saprospira</taxon>
    </lineage>
</organism>
<keyword evidence="11" id="KW-1185">Reference proteome</keyword>
<dbReference type="Proteomes" id="UP000007519">
    <property type="component" value="Chromosome"/>
</dbReference>
<dbReference type="GO" id="GO:0005737">
    <property type="term" value="C:cytoplasm"/>
    <property type="evidence" value="ECO:0007669"/>
    <property type="project" value="UniProtKB-SubCell"/>
</dbReference>
<evidence type="ECO:0000256" key="6">
    <source>
        <dbReference type="ARBA" id="ARBA00050038"/>
    </source>
</evidence>
<dbReference type="KEGG" id="sgn:SGRA_1009"/>
<dbReference type="PANTHER" id="PTHR17224">
    <property type="entry name" value="PEPTIDYL-TRNA HYDROLASE"/>
    <property type="match status" value="1"/>
</dbReference>
<dbReference type="FunFam" id="3.40.50.1470:FF:000001">
    <property type="entry name" value="Peptidyl-tRNA hydrolase"/>
    <property type="match status" value="1"/>
</dbReference>
<dbReference type="PROSITE" id="PS01196">
    <property type="entry name" value="PEPT_TRNA_HYDROL_2"/>
    <property type="match status" value="1"/>
</dbReference>
<comment type="function">
    <text evidence="7">Hydrolyzes ribosome-free peptidyl-tRNAs (with 1 or more amino acids incorporated), which drop off the ribosome during protein synthesis, or as a result of ribosome stalling.</text>
</comment>
<dbReference type="InterPro" id="IPR001328">
    <property type="entry name" value="Pept_tRNA_hydro"/>
</dbReference>
<feature type="binding site" evidence="7">
    <location>
        <position position="35"/>
    </location>
    <ligand>
        <name>tRNA</name>
        <dbReference type="ChEBI" id="CHEBI:17843"/>
    </ligand>
</feature>
<evidence type="ECO:0000313" key="10">
    <source>
        <dbReference type="EMBL" id="AFC23744.1"/>
    </source>
</evidence>
<comment type="subunit">
    <text evidence="7">Monomer.</text>
</comment>
<dbReference type="InterPro" id="IPR018171">
    <property type="entry name" value="Pept_tRNA_hydro_CS"/>
</dbReference>
<evidence type="ECO:0000256" key="4">
    <source>
        <dbReference type="ARBA" id="ARBA00022884"/>
    </source>
</evidence>
<accession>H6L317</accession>
<dbReference type="Pfam" id="PF01195">
    <property type="entry name" value="Pept_tRNA_hydro"/>
    <property type="match status" value="1"/>
</dbReference>
<dbReference type="NCBIfam" id="TIGR00447">
    <property type="entry name" value="pth"/>
    <property type="match status" value="1"/>
</dbReference>
<protein>
    <recommendedName>
        <fullName evidence="6 7">Peptidyl-tRNA hydrolase</fullName>
        <shortName evidence="7">Pth</shortName>
        <ecNumber evidence="1 7">3.1.1.29</ecNumber>
    </recommendedName>
</protein>
<feature type="site" description="Discriminates between blocked and unblocked aminoacyl-tRNA" evidence="7">
    <location>
        <position position="30"/>
    </location>
</feature>
<feature type="binding site" evidence="7">
    <location>
        <position position="132"/>
    </location>
    <ligand>
        <name>tRNA</name>
        <dbReference type="ChEBI" id="CHEBI:17843"/>
    </ligand>
</feature>
<feature type="binding site" evidence="7">
    <location>
        <position position="86"/>
    </location>
    <ligand>
        <name>tRNA</name>
        <dbReference type="ChEBI" id="CHEBI:17843"/>
    </ligand>
</feature>
<feature type="site" description="Stabilizes the basic form of H active site to accept a proton" evidence="7">
    <location>
        <position position="111"/>
    </location>
</feature>
<gene>
    <name evidence="7 10" type="primary">pth</name>
    <name evidence="10" type="ordered locus">SGRA_1009</name>
</gene>
<dbReference type="SUPFAM" id="SSF53178">
    <property type="entry name" value="Peptidyl-tRNA hydrolase-like"/>
    <property type="match status" value="1"/>
</dbReference>
<dbReference type="PANTHER" id="PTHR17224:SF1">
    <property type="entry name" value="PEPTIDYL-TRNA HYDROLASE"/>
    <property type="match status" value="1"/>
</dbReference>
<dbReference type="EMBL" id="CP002831">
    <property type="protein sequence ID" value="AFC23744.1"/>
    <property type="molecule type" value="Genomic_DNA"/>
</dbReference>
<comment type="catalytic activity">
    <reaction evidence="7 8">
        <text>an N-acyl-L-alpha-aminoacyl-tRNA + H2O = an N-acyl-L-amino acid + a tRNA + H(+)</text>
        <dbReference type="Rhea" id="RHEA:54448"/>
        <dbReference type="Rhea" id="RHEA-COMP:10123"/>
        <dbReference type="Rhea" id="RHEA-COMP:13883"/>
        <dbReference type="ChEBI" id="CHEBI:15377"/>
        <dbReference type="ChEBI" id="CHEBI:15378"/>
        <dbReference type="ChEBI" id="CHEBI:59874"/>
        <dbReference type="ChEBI" id="CHEBI:78442"/>
        <dbReference type="ChEBI" id="CHEBI:138191"/>
        <dbReference type="EC" id="3.1.1.29"/>
    </reaction>
</comment>
<reference evidence="10 11" key="1">
    <citation type="journal article" date="2012" name="Stand. Genomic Sci.">
        <title>Complete genome sequencing and analysis of Saprospira grandis str. Lewin, a predatory marine bacterium.</title>
        <authorList>
            <person name="Saw J.H."/>
            <person name="Yuryev A."/>
            <person name="Kanbe M."/>
            <person name="Hou S."/>
            <person name="Young A.G."/>
            <person name="Aizawa S."/>
            <person name="Alam M."/>
        </authorList>
    </citation>
    <scope>NUCLEOTIDE SEQUENCE [LARGE SCALE GENOMIC DNA]</scope>
    <source>
        <strain evidence="10 11">Lewin</strain>
    </source>
</reference>
<dbReference type="eggNOG" id="COG0193">
    <property type="taxonomic scope" value="Bacteria"/>
</dbReference>
<evidence type="ECO:0000256" key="9">
    <source>
        <dbReference type="RuleBase" id="RU004320"/>
    </source>
</evidence>
<dbReference type="GO" id="GO:0072344">
    <property type="term" value="P:rescue of stalled ribosome"/>
    <property type="evidence" value="ECO:0007669"/>
    <property type="project" value="UniProtKB-UniRule"/>
</dbReference>